<evidence type="ECO:0000256" key="12">
    <source>
        <dbReference type="RuleBase" id="RU003784"/>
    </source>
</evidence>
<dbReference type="InterPro" id="IPR018022">
    <property type="entry name" value="IPT"/>
</dbReference>
<dbReference type="Pfam" id="PF01715">
    <property type="entry name" value="IPPT"/>
    <property type="match status" value="1"/>
</dbReference>
<dbReference type="Gene3D" id="3.40.50.300">
    <property type="entry name" value="P-loop containing nucleotide triphosphate hydrolases"/>
    <property type="match status" value="1"/>
</dbReference>
<evidence type="ECO:0000256" key="13">
    <source>
        <dbReference type="RuleBase" id="RU003785"/>
    </source>
</evidence>
<comment type="function">
    <text evidence="2 10 12">Catalyzes the transfer of a dimethylallyl group onto the adenine at position 37 in tRNAs that read codons beginning with uridine, leading to the formation of N6-(dimethylallyl)adenosine (i(6)A).</text>
</comment>
<dbReference type="EC" id="2.5.1.75" evidence="10"/>
<accession>A0A3N1ZYK8</accession>
<comment type="subunit">
    <text evidence="10">Monomer.</text>
</comment>
<dbReference type="GO" id="GO:0005524">
    <property type="term" value="F:ATP binding"/>
    <property type="evidence" value="ECO:0007669"/>
    <property type="project" value="UniProtKB-UniRule"/>
</dbReference>
<comment type="cofactor">
    <cofactor evidence="1 10">
        <name>Mg(2+)</name>
        <dbReference type="ChEBI" id="CHEBI:18420"/>
    </cofactor>
</comment>
<evidence type="ECO:0000313" key="14">
    <source>
        <dbReference type="EMBL" id="ROR55930.1"/>
    </source>
</evidence>
<feature type="region of interest" description="Interaction with substrate tRNA" evidence="10">
    <location>
        <begin position="61"/>
        <end position="64"/>
    </location>
</feature>
<keyword evidence="4 10" id="KW-0808">Transferase</keyword>
<feature type="site" description="Interaction with substrate tRNA" evidence="10">
    <location>
        <position position="127"/>
    </location>
</feature>
<evidence type="ECO:0000256" key="5">
    <source>
        <dbReference type="ARBA" id="ARBA00022694"/>
    </source>
</evidence>
<comment type="similarity">
    <text evidence="3 10 13">Belongs to the IPP transferase family.</text>
</comment>
<dbReference type="EMBL" id="RKHG01000001">
    <property type="protein sequence ID" value="ROR55930.1"/>
    <property type="molecule type" value="Genomic_DNA"/>
</dbReference>
<keyword evidence="5 10" id="KW-0819">tRNA processing</keyword>
<dbReference type="PANTHER" id="PTHR11088:SF60">
    <property type="entry name" value="TRNA DIMETHYLALLYLTRANSFERASE"/>
    <property type="match status" value="1"/>
</dbReference>
<sequence>MLVAQCLPDLGQGRSAPHNGEVNLPLVVINGPTASGKSSLAIEVALELVRRGQPAEIVNTDSMLVYRGMDIGTAKPTPAELALVPHHLVDVAEMTEAASVADFQTRARVTIEELRGRTVVPVLVGGSALYVHAILDEFSFPGTDPEVRARWEARLAEVGPEALHAELASRDPAAAAGILPGNGRRIVRALEVLELTGGFTPQLPEWSYALADVLQFGLHLEREQMDRRIDERVDQMWADGLVDEVRRLVPLGLRDGLTASRALGYRQVLQFLDGELTEGEAMERTKSGTRRLARKQLGWFRRDPRIVWLPAGDPANVETIVRATLEHECGPDGPEGGRVASVAP</sequence>
<dbReference type="GO" id="GO:0006400">
    <property type="term" value="P:tRNA modification"/>
    <property type="evidence" value="ECO:0007669"/>
    <property type="project" value="TreeGrafter"/>
</dbReference>
<dbReference type="HAMAP" id="MF_00185">
    <property type="entry name" value="IPP_trans"/>
    <property type="match status" value="1"/>
</dbReference>
<evidence type="ECO:0000256" key="9">
    <source>
        <dbReference type="ARBA" id="ARBA00049563"/>
    </source>
</evidence>
<dbReference type="AlphaFoldDB" id="A0A3N1ZYK8"/>
<evidence type="ECO:0000256" key="4">
    <source>
        <dbReference type="ARBA" id="ARBA00022679"/>
    </source>
</evidence>
<feature type="binding site" evidence="10">
    <location>
        <begin position="33"/>
        <end position="38"/>
    </location>
    <ligand>
        <name>substrate</name>
    </ligand>
</feature>
<comment type="catalytic activity">
    <reaction evidence="9 10 11">
        <text>adenosine(37) in tRNA + dimethylallyl diphosphate = N(6)-dimethylallyladenosine(37) in tRNA + diphosphate</text>
        <dbReference type="Rhea" id="RHEA:26482"/>
        <dbReference type="Rhea" id="RHEA-COMP:10162"/>
        <dbReference type="Rhea" id="RHEA-COMP:10375"/>
        <dbReference type="ChEBI" id="CHEBI:33019"/>
        <dbReference type="ChEBI" id="CHEBI:57623"/>
        <dbReference type="ChEBI" id="CHEBI:74411"/>
        <dbReference type="ChEBI" id="CHEBI:74415"/>
        <dbReference type="EC" id="2.5.1.75"/>
    </reaction>
</comment>
<dbReference type="GO" id="GO:0052381">
    <property type="term" value="F:tRNA dimethylallyltransferase activity"/>
    <property type="evidence" value="ECO:0007669"/>
    <property type="project" value="UniProtKB-UniRule"/>
</dbReference>
<keyword evidence="8 10" id="KW-0460">Magnesium</keyword>
<evidence type="ECO:0000313" key="15">
    <source>
        <dbReference type="Proteomes" id="UP000275749"/>
    </source>
</evidence>
<comment type="caution">
    <text evidence="14">The sequence shown here is derived from an EMBL/GenBank/DDBJ whole genome shotgun (WGS) entry which is preliminary data.</text>
</comment>
<dbReference type="InterPro" id="IPR027417">
    <property type="entry name" value="P-loop_NTPase"/>
</dbReference>
<dbReference type="Gene3D" id="1.10.20.140">
    <property type="match status" value="1"/>
</dbReference>
<gene>
    <name evidence="10" type="primary">miaA</name>
    <name evidence="14" type="ORF">EDD41_3221</name>
</gene>
<evidence type="ECO:0000256" key="6">
    <source>
        <dbReference type="ARBA" id="ARBA00022741"/>
    </source>
</evidence>
<dbReference type="InterPro" id="IPR039657">
    <property type="entry name" value="Dimethylallyltransferase"/>
</dbReference>
<protein>
    <recommendedName>
        <fullName evidence="10">tRNA dimethylallyltransferase</fullName>
        <ecNumber evidence="10">2.5.1.75</ecNumber>
    </recommendedName>
    <alternativeName>
        <fullName evidence="10">Dimethylallyl diphosphate:tRNA dimethylallyltransferase</fullName>
        <shortName evidence="10">DMAPP:tRNA dimethylallyltransferase</shortName>
        <shortName evidence="10">DMATase</shortName>
    </alternativeName>
    <alternativeName>
        <fullName evidence="10">Isopentenyl-diphosphate:tRNA isopentenyltransferase</fullName>
        <shortName evidence="10">IPP transferase</shortName>
        <shortName evidence="10">IPPT</shortName>
        <shortName evidence="10">IPTase</shortName>
    </alternativeName>
</protein>
<reference evidence="14 15" key="1">
    <citation type="submission" date="2018-11" db="EMBL/GenBank/DDBJ databases">
        <title>Sequencing the genomes of 1000 actinobacteria strains.</title>
        <authorList>
            <person name="Klenk H.-P."/>
        </authorList>
    </citation>
    <scope>NUCLEOTIDE SEQUENCE [LARGE SCALE GENOMIC DNA]</scope>
    <source>
        <strain evidence="14 15">DSM 10546</strain>
    </source>
</reference>
<evidence type="ECO:0000256" key="2">
    <source>
        <dbReference type="ARBA" id="ARBA00003213"/>
    </source>
</evidence>
<dbReference type="FunFam" id="1.10.20.140:FF:000001">
    <property type="entry name" value="tRNA dimethylallyltransferase"/>
    <property type="match status" value="1"/>
</dbReference>
<keyword evidence="7 10" id="KW-0067">ATP-binding</keyword>
<keyword evidence="6 10" id="KW-0547">Nucleotide-binding</keyword>
<feature type="binding site" evidence="10">
    <location>
        <begin position="31"/>
        <end position="38"/>
    </location>
    <ligand>
        <name>ATP</name>
        <dbReference type="ChEBI" id="CHEBI:30616"/>
    </ligand>
</feature>
<name>A0A3N1ZYK8_9ACTN</name>
<evidence type="ECO:0000256" key="3">
    <source>
        <dbReference type="ARBA" id="ARBA00005842"/>
    </source>
</evidence>
<evidence type="ECO:0000256" key="1">
    <source>
        <dbReference type="ARBA" id="ARBA00001946"/>
    </source>
</evidence>
<comment type="caution">
    <text evidence="10">Lacks conserved residue(s) required for the propagation of feature annotation.</text>
</comment>
<evidence type="ECO:0000256" key="11">
    <source>
        <dbReference type="RuleBase" id="RU003783"/>
    </source>
</evidence>
<organism evidence="14 15">
    <name type="scientific">Luteococcus japonicus</name>
    <dbReference type="NCBI Taxonomy" id="33984"/>
    <lineage>
        <taxon>Bacteria</taxon>
        <taxon>Bacillati</taxon>
        <taxon>Actinomycetota</taxon>
        <taxon>Actinomycetes</taxon>
        <taxon>Propionibacteriales</taxon>
        <taxon>Propionibacteriaceae</taxon>
        <taxon>Luteococcus</taxon>
    </lineage>
</organism>
<proteinExistence type="inferred from homology"/>
<evidence type="ECO:0000256" key="8">
    <source>
        <dbReference type="ARBA" id="ARBA00022842"/>
    </source>
</evidence>
<dbReference type="SUPFAM" id="SSF52540">
    <property type="entry name" value="P-loop containing nucleoside triphosphate hydrolases"/>
    <property type="match status" value="1"/>
</dbReference>
<dbReference type="PANTHER" id="PTHR11088">
    <property type="entry name" value="TRNA DIMETHYLALLYLTRANSFERASE"/>
    <property type="match status" value="1"/>
</dbReference>
<evidence type="ECO:0000256" key="7">
    <source>
        <dbReference type="ARBA" id="ARBA00022840"/>
    </source>
</evidence>
<evidence type="ECO:0000256" key="10">
    <source>
        <dbReference type="HAMAP-Rule" id="MF_00185"/>
    </source>
</evidence>
<feature type="site" description="Interaction with substrate tRNA" evidence="10">
    <location>
        <position position="148"/>
    </location>
</feature>
<dbReference type="Proteomes" id="UP000275749">
    <property type="component" value="Unassembled WGS sequence"/>
</dbReference>
<dbReference type="NCBIfam" id="TIGR00174">
    <property type="entry name" value="miaA"/>
    <property type="match status" value="1"/>
</dbReference>